<evidence type="ECO:0000256" key="1">
    <source>
        <dbReference type="SAM" id="MobiDB-lite"/>
    </source>
</evidence>
<dbReference type="HOGENOM" id="CLU_1894092_0_0_9"/>
<comment type="caution">
    <text evidence="2">The sequence shown here is derived from an EMBL/GenBank/DDBJ whole genome shotgun (WGS) entry which is preliminary data.</text>
</comment>
<sequence length="134" mass="15702">MDKRNLRKQQKKHDKGNKGTKLTKATDRGKEKFEISIRESLNNNFDFNCLSKKGNRLFNNFINKTVGQGLYWETVEDNFLEDKHGSPFRDEDVNGQSRRVTHYQMNKGGRLFGYKEGNDFILWKIDEGHDVDGE</sequence>
<organism evidence="2 3">
    <name type="scientific">Oenococcus kitaharae DSM 17330</name>
    <dbReference type="NCBI Taxonomy" id="1045004"/>
    <lineage>
        <taxon>Bacteria</taxon>
        <taxon>Bacillati</taxon>
        <taxon>Bacillota</taxon>
        <taxon>Bacilli</taxon>
        <taxon>Lactobacillales</taxon>
        <taxon>Lactobacillaceae</taxon>
        <taxon>Oenococcus</taxon>
    </lineage>
</organism>
<proteinExistence type="predicted"/>
<reference evidence="2 3" key="1">
    <citation type="journal article" date="2012" name="PLoS ONE">
        <title>Functional divergence in the genus oenococcus as predicted by genome sequencing of the newly-described species, Oenococcus kitaharae.</title>
        <authorList>
            <person name="Borneman A.R."/>
            <person name="McCarthy J.M."/>
            <person name="Chambers P.J."/>
            <person name="Bartowsky E.J."/>
        </authorList>
    </citation>
    <scope>NUCLEOTIDE SEQUENCE [LARGE SCALE GENOMIC DNA]</scope>
    <source>
        <strain evidence="3">DSM17330</strain>
    </source>
</reference>
<feature type="region of interest" description="Disordered" evidence="1">
    <location>
        <begin position="1"/>
        <end position="27"/>
    </location>
</feature>
<dbReference type="NCBIfam" id="NF046006">
    <property type="entry name" value="MAG6450_fam"/>
    <property type="match status" value="1"/>
</dbReference>
<dbReference type="AlphaFoldDB" id="G9WID0"/>
<dbReference type="PATRIC" id="fig|1045004.4.peg.838"/>
<evidence type="ECO:0000313" key="3">
    <source>
        <dbReference type="Proteomes" id="UP000004959"/>
    </source>
</evidence>
<dbReference type="EMBL" id="AFVZ01000001">
    <property type="protein sequence ID" value="EHN58942.1"/>
    <property type="molecule type" value="Genomic_DNA"/>
</dbReference>
<accession>G9WID0</accession>
<feature type="compositionally biased region" description="Basic residues" evidence="1">
    <location>
        <begin position="1"/>
        <end position="15"/>
    </location>
</feature>
<name>G9WID0_9LACO</name>
<keyword evidence="3" id="KW-1185">Reference proteome</keyword>
<protein>
    <submittedName>
        <fullName evidence="2">Uncharacterized protein</fullName>
    </submittedName>
</protein>
<gene>
    <name evidence="2" type="ORF">OKIT_0833</name>
</gene>
<evidence type="ECO:0000313" key="2">
    <source>
        <dbReference type="EMBL" id="EHN58942.1"/>
    </source>
</evidence>
<dbReference type="Proteomes" id="UP000004959">
    <property type="component" value="Chromosome"/>
</dbReference>
<dbReference type="RefSeq" id="WP_007745564.1">
    <property type="nucleotide sequence ID" value="NZ_CM001398.1"/>
</dbReference>